<evidence type="ECO:0000259" key="2">
    <source>
        <dbReference type="Pfam" id="PF05569"/>
    </source>
</evidence>
<evidence type="ECO:0000313" key="4">
    <source>
        <dbReference type="Proteomes" id="UP000028713"/>
    </source>
</evidence>
<dbReference type="eggNOG" id="COG0810">
    <property type="taxonomic scope" value="Bacteria"/>
</dbReference>
<dbReference type="InterPro" id="IPR052173">
    <property type="entry name" value="Beta-lactam_resp_regulator"/>
</dbReference>
<dbReference type="CDD" id="cd07341">
    <property type="entry name" value="M56_BlaR1_MecR1_like"/>
    <property type="match status" value="1"/>
</dbReference>
<protein>
    <recommendedName>
        <fullName evidence="2">Peptidase M56 domain-containing protein</fullName>
    </recommendedName>
</protein>
<dbReference type="PANTHER" id="PTHR34978">
    <property type="entry name" value="POSSIBLE SENSOR-TRANSDUCER PROTEIN BLAR"/>
    <property type="match status" value="1"/>
</dbReference>
<reference evidence="3 4" key="1">
    <citation type="submission" date="2014-07" db="EMBL/GenBank/DDBJ databases">
        <title>Genome of Chryseobacterium formosense LMG 24722.</title>
        <authorList>
            <person name="Pipes S.E."/>
            <person name="Stropko S.J."/>
            <person name="Newman J.D."/>
        </authorList>
    </citation>
    <scope>NUCLEOTIDE SEQUENCE [LARGE SCALE GENOMIC DNA]</scope>
    <source>
        <strain evidence="3 4">LMG 24722</strain>
    </source>
</reference>
<feature type="transmembrane region" description="Helical" evidence="1">
    <location>
        <begin position="34"/>
        <end position="51"/>
    </location>
</feature>
<sequence>MEIILLKMILCSGALLGLYYLFLAKERTFIFNRFYLLSALLFSLCIPFATIETKQLQQENQETVFTEETGQPILETQIIDQKESFNFTNFLVIAYFIITGILVLKMMHSVLKIKRLKGRNLIYQNRKIVLLEKDLAPFSFWNTIYLSENYFKDSKIDDTIFLHEEIHIKQKHSADILFVEIIKAVFWFNPFVYFYKKAMLNNHEFIADESVISQNKNVKKYREMILQEILKQQNLPLIHQFNFNNTKKRFTMMTSKNSKFAKAKKYLAIPAFAVLAIVFAEKTYAKENHDFSAQIEEKATPGIFSNDPSTEYNQIIKKYSNLLEQKKYAEFDRKISLEDRVKLQELYFKLTKEQQAETPLYFFNIKKSEKVEVSENQLNDFMNTKKYGLWIDGKKTQNQNLKKYKPQDFSHQSVSKRYPNAISAKNPEPYQVNLMTNKYFEDYRNEKEKVFMGFKAKAFIKGKDTIPVKRNVEAKKSEEKKIRDVAYGEEANFTPAEFPGGANKLRSLVAANFDGSVFKGDEGTVKTTITFVVDENGKVRDIKASGENEKFNSEAHRVTKLANQDVTWKPAIADGKTVAYQYKLPLTMNFETYKKTQ</sequence>
<keyword evidence="1" id="KW-0472">Membrane</keyword>
<proteinExistence type="predicted"/>
<keyword evidence="1" id="KW-0812">Transmembrane</keyword>
<gene>
    <name evidence="3" type="ORF">IX39_13170</name>
</gene>
<feature type="transmembrane region" description="Helical" evidence="1">
    <location>
        <begin position="6"/>
        <end position="22"/>
    </location>
</feature>
<dbReference type="PANTHER" id="PTHR34978:SF3">
    <property type="entry name" value="SLR0241 PROTEIN"/>
    <property type="match status" value="1"/>
</dbReference>
<accession>A0A085Z1S5</accession>
<dbReference type="Gene3D" id="3.30.1150.10">
    <property type="match status" value="1"/>
</dbReference>
<dbReference type="RefSeq" id="WP_034677595.1">
    <property type="nucleotide sequence ID" value="NZ_FPAP01000006.1"/>
</dbReference>
<evidence type="ECO:0000256" key="1">
    <source>
        <dbReference type="SAM" id="Phobius"/>
    </source>
</evidence>
<dbReference type="eggNOG" id="COG4219">
    <property type="taxonomic scope" value="Bacteria"/>
</dbReference>
<organism evidence="3 4">
    <name type="scientific">Chryseobacterium formosense</name>
    <dbReference type="NCBI Taxonomy" id="236814"/>
    <lineage>
        <taxon>Bacteria</taxon>
        <taxon>Pseudomonadati</taxon>
        <taxon>Bacteroidota</taxon>
        <taxon>Flavobacteriia</taxon>
        <taxon>Flavobacteriales</taxon>
        <taxon>Weeksellaceae</taxon>
        <taxon>Chryseobacterium group</taxon>
        <taxon>Chryseobacterium</taxon>
    </lineage>
</organism>
<dbReference type="OrthoDB" id="1522859at2"/>
<name>A0A085Z1S5_9FLAO</name>
<dbReference type="EMBL" id="JPRP01000002">
    <property type="protein sequence ID" value="KFE98388.1"/>
    <property type="molecule type" value="Genomic_DNA"/>
</dbReference>
<keyword evidence="1" id="KW-1133">Transmembrane helix</keyword>
<dbReference type="Proteomes" id="UP000028713">
    <property type="component" value="Unassembled WGS sequence"/>
</dbReference>
<keyword evidence="4" id="KW-1185">Reference proteome</keyword>
<evidence type="ECO:0000313" key="3">
    <source>
        <dbReference type="EMBL" id="KFE98388.1"/>
    </source>
</evidence>
<dbReference type="STRING" id="236814.IX39_13170"/>
<comment type="caution">
    <text evidence="3">The sequence shown here is derived from an EMBL/GenBank/DDBJ whole genome shotgun (WGS) entry which is preliminary data.</text>
</comment>
<feature type="domain" description="Peptidase M56" evidence="2">
    <location>
        <begin position="38"/>
        <end position="252"/>
    </location>
</feature>
<dbReference type="AlphaFoldDB" id="A0A085Z1S5"/>
<dbReference type="InterPro" id="IPR008756">
    <property type="entry name" value="Peptidase_M56"/>
</dbReference>
<feature type="transmembrane region" description="Helical" evidence="1">
    <location>
        <begin position="90"/>
        <end position="111"/>
    </location>
</feature>
<dbReference type="Pfam" id="PF05569">
    <property type="entry name" value="Peptidase_M56"/>
    <property type="match status" value="1"/>
</dbReference>